<protein>
    <submittedName>
        <fullName evidence="1">Uncharacterized protein</fullName>
    </submittedName>
</protein>
<comment type="caution">
    <text evidence="1">The sequence shown here is derived from an EMBL/GenBank/DDBJ whole genome shotgun (WGS) entry which is preliminary data.</text>
</comment>
<evidence type="ECO:0000313" key="2">
    <source>
        <dbReference type="Proteomes" id="UP001432027"/>
    </source>
</evidence>
<feature type="non-terminal residue" evidence="1">
    <location>
        <position position="73"/>
    </location>
</feature>
<dbReference type="EMBL" id="BTSX01000005">
    <property type="protein sequence ID" value="GMT01197.1"/>
    <property type="molecule type" value="Genomic_DNA"/>
</dbReference>
<feature type="non-terminal residue" evidence="1">
    <location>
        <position position="1"/>
    </location>
</feature>
<evidence type="ECO:0000313" key="1">
    <source>
        <dbReference type="EMBL" id="GMT01197.1"/>
    </source>
</evidence>
<dbReference type="AlphaFoldDB" id="A0AAV5U4B0"/>
<gene>
    <name evidence="1" type="ORF">PENTCL1PPCAC_23371</name>
</gene>
<proteinExistence type="predicted"/>
<sequence length="73" mass="7845">FLPDAGLIAELSIEGRTLQGLKQCPTVLYLIDGFFPIPDDFDDVAIVASVVSESKLGLCRPHLQLLNGFADGN</sequence>
<keyword evidence="2" id="KW-1185">Reference proteome</keyword>
<dbReference type="Proteomes" id="UP001432027">
    <property type="component" value="Unassembled WGS sequence"/>
</dbReference>
<organism evidence="1 2">
    <name type="scientific">Pristionchus entomophagus</name>
    <dbReference type="NCBI Taxonomy" id="358040"/>
    <lineage>
        <taxon>Eukaryota</taxon>
        <taxon>Metazoa</taxon>
        <taxon>Ecdysozoa</taxon>
        <taxon>Nematoda</taxon>
        <taxon>Chromadorea</taxon>
        <taxon>Rhabditida</taxon>
        <taxon>Rhabditina</taxon>
        <taxon>Diplogasteromorpha</taxon>
        <taxon>Diplogasteroidea</taxon>
        <taxon>Neodiplogasteridae</taxon>
        <taxon>Pristionchus</taxon>
    </lineage>
</organism>
<accession>A0AAV5U4B0</accession>
<reference evidence="1" key="1">
    <citation type="submission" date="2023-10" db="EMBL/GenBank/DDBJ databases">
        <title>Genome assembly of Pristionchus species.</title>
        <authorList>
            <person name="Yoshida K."/>
            <person name="Sommer R.J."/>
        </authorList>
    </citation>
    <scope>NUCLEOTIDE SEQUENCE</scope>
    <source>
        <strain evidence="1">RS0144</strain>
    </source>
</reference>
<name>A0AAV5U4B0_9BILA</name>